<organism evidence="2 3">
    <name type="scientific">Porites lobata</name>
    <dbReference type="NCBI Taxonomy" id="104759"/>
    <lineage>
        <taxon>Eukaryota</taxon>
        <taxon>Metazoa</taxon>
        <taxon>Cnidaria</taxon>
        <taxon>Anthozoa</taxon>
        <taxon>Hexacorallia</taxon>
        <taxon>Scleractinia</taxon>
        <taxon>Fungiina</taxon>
        <taxon>Poritidae</taxon>
        <taxon>Porites</taxon>
    </lineage>
</organism>
<dbReference type="Proteomes" id="UP001159405">
    <property type="component" value="Unassembled WGS sequence"/>
</dbReference>
<keyword evidence="3" id="KW-1185">Reference proteome</keyword>
<name>A0ABN8R0J3_9CNID</name>
<feature type="compositionally biased region" description="Basic and acidic residues" evidence="1">
    <location>
        <begin position="191"/>
        <end position="200"/>
    </location>
</feature>
<evidence type="ECO:0000256" key="1">
    <source>
        <dbReference type="SAM" id="MobiDB-lite"/>
    </source>
</evidence>
<evidence type="ECO:0000313" key="2">
    <source>
        <dbReference type="EMBL" id="CAH3171901.1"/>
    </source>
</evidence>
<feature type="compositionally biased region" description="Polar residues" evidence="1">
    <location>
        <begin position="174"/>
        <end position="185"/>
    </location>
</feature>
<feature type="region of interest" description="Disordered" evidence="1">
    <location>
        <begin position="174"/>
        <end position="223"/>
    </location>
</feature>
<dbReference type="EMBL" id="CALNXK010000168">
    <property type="protein sequence ID" value="CAH3171901.1"/>
    <property type="molecule type" value="Genomic_DNA"/>
</dbReference>
<sequence>MEVNAHYPQQYSLQETIGLAEGAVFKSDAVLTFEQTLEQVGNVPLLSLPASTGLLLSEADATGAEPARVTTKTYRNRKLRVKSLFFVALPWPCRWFHKRLNHAFSLGVKTILLNQQYLSCSLLSFFALGIQGQSCKQKVVFIDKSLPPQNIDPRLVNWKYFKCVLRKMLCAKTGPQNTTENNGQDGNAGLKTDKTEEDKNVTAVALSEHKTRKRQAVEEENEL</sequence>
<gene>
    <name evidence="2" type="ORF">PLOB_00012212</name>
</gene>
<accession>A0ABN8R0J3</accession>
<comment type="caution">
    <text evidence="2">The sequence shown here is derived from an EMBL/GenBank/DDBJ whole genome shotgun (WGS) entry which is preliminary data.</text>
</comment>
<evidence type="ECO:0000313" key="3">
    <source>
        <dbReference type="Proteomes" id="UP001159405"/>
    </source>
</evidence>
<protein>
    <submittedName>
        <fullName evidence="2">Uncharacterized protein</fullName>
    </submittedName>
</protein>
<reference evidence="2 3" key="1">
    <citation type="submission" date="2022-05" db="EMBL/GenBank/DDBJ databases">
        <authorList>
            <consortium name="Genoscope - CEA"/>
            <person name="William W."/>
        </authorList>
    </citation>
    <scope>NUCLEOTIDE SEQUENCE [LARGE SCALE GENOMIC DNA]</scope>
</reference>
<proteinExistence type="predicted"/>